<feature type="domain" description="U-box" evidence="3">
    <location>
        <begin position="253"/>
        <end position="328"/>
    </location>
</feature>
<dbReference type="SMART" id="SM00504">
    <property type="entry name" value="Ubox"/>
    <property type="match status" value="1"/>
</dbReference>
<dbReference type="AlphaFoldDB" id="A0A392M7W8"/>
<accession>A0A392M7W8</accession>
<dbReference type="Pfam" id="PF23568">
    <property type="entry name" value="ARM_LIN"/>
    <property type="match status" value="2"/>
</dbReference>
<dbReference type="InterPro" id="IPR055566">
    <property type="entry name" value="ARM_LIN"/>
</dbReference>
<reference evidence="4 5" key="1">
    <citation type="journal article" date="2018" name="Front. Plant Sci.">
        <title>Red Clover (Trifolium pratense) and Zigzag Clover (T. medium) - A Picture of Genomic Similarities and Differences.</title>
        <authorList>
            <person name="Dluhosova J."/>
            <person name="Istvanek J."/>
            <person name="Nedelnik J."/>
            <person name="Repkova J."/>
        </authorList>
    </citation>
    <scope>NUCLEOTIDE SEQUENCE [LARGE SCALE GENOMIC DNA]</scope>
    <source>
        <strain evidence="5">cv. 10/8</strain>
        <tissue evidence="4">Leaf</tissue>
    </source>
</reference>
<evidence type="ECO:0000256" key="1">
    <source>
        <dbReference type="ARBA" id="ARBA00004906"/>
    </source>
</evidence>
<dbReference type="GO" id="GO:0016567">
    <property type="term" value="P:protein ubiquitination"/>
    <property type="evidence" value="ECO:0007669"/>
    <property type="project" value="UniProtKB-UniPathway"/>
</dbReference>
<dbReference type="UniPathway" id="UPA00143"/>
<dbReference type="InterPro" id="IPR003613">
    <property type="entry name" value="Ubox_domain"/>
</dbReference>
<feature type="non-terminal residue" evidence="4">
    <location>
        <position position="439"/>
    </location>
</feature>
<sequence>MIQIKKKVSAKHLLQVFCDSPFQARTILLPELWERLFSPQFAHLKKWYNNKEGTQTFALYYKDWLSEGVETPTIPSIGIPSFSVTSRQGSSFGHSFESASSNEPFSPQAMVSKKLYDSFFGGYSKPQVYVVDEDKDEDSYENCERGSYGSTVVKKTVIYESETVKFIDQSDEDFTPSVPVHGFHPQKGTSRTAAEEWKEKNSRNATRKYFSIETNLNSRIVDDLPHEKGNEISLRKTQPNMISSTLEGSYFPSIPQEFICPLTRKIFEEPVTLESGQTFERKAIKAWFQKGNRTCPVTGNSLECVFMPFTNLILKRLIDNWKSEDFDRLLDFASQTVENSEELKLKKHDEAIVFKRFELGNMEEKSLVLEILLNCIQADSSCIYKIARSVNRKFLLELLHSKEITPTTNAFRFLTELLSMKRKKDVTSFISGLVSEDVF</sequence>
<dbReference type="CDD" id="cd16664">
    <property type="entry name" value="RING-Ubox_PUB"/>
    <property type="match status" value="1"/>
</dbReference>
<dbReference type="GO" id="GO:0004842">
    <property type="term" value="F:ubiquitin-protein transferase activity"/>
    <property type="evidence" value="ECO:0007669"/>
    <property type="project" value="InterPro"/>
</dbReference>
<evidence type="ECO:0000313" key="4">
    <source>
        <dbReference type="EMBL" id="MCH83570.1"/>
    </source>
</evidence>
<name>A0A392M7W8_9FABA</name>
<dbReference type="InterPro" id="IPR056512">
    <property type="entry name" value="LIN_N"/>
</dbReference>
<comment type="caution">
    <text evidence="4">The sequence shown here is derived from an EMBL/GenBank/DDBJ whole genome shotgun (WGS) entry which is preliminary data.</text>
</comment>
<gene>
    <name evidence="4" type="ORF">A2U01_0004396</name>
</gene>
<dbReference type="PANTHER" id="PTHR35549:SF1">
    <property type="entry name" value="OS04G0584500 PROTEIN"/>
    <property type="match status" value="1"/>
</dbReference>
<dbReference type="EMBL" id="LXQA010005409">
    <property type="protein sequence ID" value="MCH83570.1"/>
    <property type="molecule type" value="Genomic_DNA"/>
</dbReference>
<evidence type="ECO:0000259" key="3">
    <source>
        <dbReference type="PROSITE" id="PS51698"/>
    </source>
</evidence>
<dbReference type="SUPFAM" id="SSF57850">
    <property type="entry name" value="RING/U-box"/>
    <property type="match status" value="1"/>
</dbReference>
<dbReference type="Pfam" id="PF23628">
    <property type="entry name" value="ARM_LIN_C"/>
    <property type="match status" value="1"/>
</dbReference>
<organism evidence="4 5">
    <name type="scientific">Trifolium medium</name>
    <dbReference type="NCBI Taxonomy" id="97028"/>
    <lineage>
        <taxon>Eukaryota</taxon>
        <taxon>Viridiplantae</taxon>
        <taxon>Streptophyta</taxon>
        <taxon>Embryophyta</taxon>
        <taxon>Tracheophyta</taxon>
        <taxon>Spermatophyta</taxon>
        <taxon>Magnoliopsida</taxon>
        <taxon>eudicotyledons</taxon>
        <taxon>Gunneridae</taxon>
        <taxon>Pentapetalae</taxon>
        <taxon>rosids</taxon>
        <taxon>fabids</taxon>
        <taxon>Fabales</taxon>
        <taxon>Fabaceae</taxon>
        <taxon>Papilionoideae</taxon>
        <taxon>50 kb inversion clade</taxon>
        <taxon>NPAAA clade</taxon>
        <taxon>Hologalegina</taxon>
        <taxon>IRL clade</taxon>
        <taxon>Trifolieae</taxon>
        <taxon>Trifolium</taxon>
    </lineage>
</organism>
<evidence type="ECO:0000256" key="2">
    <source>
        <dbReference type="ARBA" id="ARBA00022679"/>
    </source>
</evidence>
<protein>
    <submittedName>
        <fullName evidence="4">E3 ubiquitin-protein ligase LIN-like</fullName>
    </submittedName>
</protein>
<dbReference type="Pfam" id="PF04564">
    <property type="entry name" value="U-box"/>
    <property type="match status" value="1"/>
</dbReference>
<evidence type="ECO:0000313" key="5">
    <source>
        <dbReference type="Proteomes" id="UP000265520"/>
    </source>
</evidence>
<dbReference type="InterPro" id="IPR013083">
    <property type="entry name" value="Znf_RING/FYVE/PHD"/>
</dbReference>
<comment type="pathway">
    <text evidence="1">Protein modification; protein ubiquitination.</text>
</comment>
<dbReference type="Proteomes" id="UP000265520">
    <property type="component" value="Unassembled WGS sequence"/>
</dbReference>
<dbReference type="PROSITE" id="PS51698">
    <property type="entry name" value="U_BOX"/>
    <property type="match status" value="1"/>
</dbReference>
<dbReference type="Gene3D" id="3.30.40.10">
    <property type="entry name" value="Zinc/RING finger domain, C3HC4 (zinc finger)"/>
    <property type="match status" value="1"/>
</dbReference>
<dbReference type="PANTHER" id="PTHR35549">
    <property type="entry name" value="OS04G0584500 PROTEIN"/>
    <property type="match status" value="1"/>
</dbReference>
<dbReference type="InterPro" id="IPR045210">
    <property type="entry name" value="RING-Ubox_PUB"/>
</dbReference>
<proteinExistence type="predicted"/>
<keyword evidence="5" id="KW-1185">Reference proteome</keyword>
<keyword evidence="2" id="KW-0808">Transferase</keyword>